<name>A0A0K0INS3_BRUMA</name>
<keyword evidence="3" id="KW-1185">Reference proteome</keyword>
<reference evidence="4" key="4">
    <citation type="submission" date="2019-12" db="UniProtKB">
        <authorList>
            <consortium name="WormBaseParasite"/>
        </authorList>
    </citation>
    <scope>IDENTIFICATION</scope>
</reference>
<gene>
    <name evidence="1 4 5" type="ORF">Bm10587</name>
    <name evidence="2" type="ORF">BM_BM10587</name>
    <name evidence="1" type="ORF">BM_Bm10587</name>
</gene>
<evidence type="ECO:0000313" key="3">
    <source>
        <dbReference type="Proteomes" id="UP000006672"/>
    </source>
</evidence>
<organism evidence="3 4">
    <name type="scientific">Brugia malayi</name>
    <name type="common">Filarial nematode worm</name>
    <dbReference type="NCBI Taxonomy" id="6279"/>
    <lineage>
        <taxon>Eukaryota</taxon>
        <taxon>Metazoa</taxon>
        <taxon>Ecdysozoa</taxon>
        <taxon>Nematoda</taxon>
        <taxon>Chromadorea</taxon>
        <taxon>Rhabditida</taxon>
        <taxon>Spirurina</taxon>
        <taxon>Spiruromorpha</taxon>
        <taxon>Filarioidea</taxon>
        <taxon>Onchocercidae</taxon>
        <taxon>Brugia</taxon>
    </lineage>
</organism>
<dbReference type="EMBL" id="CAAKNF010000195">
    <property type="protein sequence ID" value="VIO98012.1"/>
    <property type="molecule type" value="Genomic_DNA"/>
</dbReference>
<dbReference type="AlphaFoldDB" id="A0A0K0INS3"/>
<dbReference type="WBParaSite" id="Bm10587.1">
    <property type="protein sequence ID" value="Bm10587.1"/>
    <property type="gene ID" value="WBGene00230848"/>
</dbReference>
<reference evidence="1" key="2">
    <citation type="submission" date="2012-12" db="EMBL/GenBank/DDBJ databases">
        <authorList>
            <person name="Gao Y.W."/>
            <person name="Fan S.T."/>
            <person name="Sun H.T."/>
            <person name="Wang Z."/>
            <person name="Gao X.L."/>
            <person name="Li Y.G."/>
            <person name="Wang T.C."/>
            <person name="Zhang K."/>
            <person name="Xu W.W."/>
            <person name="Yu Z.J."/>
            <person name="Xia X.Z."/>
        </authorList>
    </citation>
    <scope>NUCLEOTIDE SEQUENCE</scope>
    <source>
        <strain evidence="1">FR3</strain>
    </source>
</reference>
<evidence type="ECO:0000313" key="5">
    <source>
        <dbReference type="WormBase" id="Bm10587"/>
    </source>
</evidence>
<evidence type="ECO:0000313" key="1">
    <source>
        <dbReference type="EMBL" id="CDP98795.1"/>
    </source>
</evidence>
<dbReference type="GeneID" id="6096536"/>
<evidence type="ECO:0000313" key="4">
    <source>
        <dbReference type="WBParaSite" id="Bm10587.1"/>
    </source>
</evidence>
<dbReference type="CTD" id="6096536"/>
<accession>A0A0K0INS3</accession>
<sequence>MDEVASIDEAMLVDGPLQSMDKIMISESTIMELDDQIVISKGDDALMEMDKIISPNEKVIKVENQIIISSDDVMEVKVDSIGSISAKLSAIDEPMTSVDENEQNVCSISIKQ</sequence>
<dbReference type="OrthoDB" id="5887421at2759"/>
<dbReference type="RefSeq" id="XP_001893080.2">
    <property type="nucleotide sequence ID" value="XM_001893045.2"/>
</dbReference>
<dbReference type="WormBase" id="Bm10587">
    <property type="protein sequence ID" value="BM35841"/>
    <property type="gene ID" value="WBGene00230848"/>
</dbReference>
<evidence type="ECO:0000313" key="2">
    <source>
        <dbReference type="EMBL" id="VIO98012.1"/>
    </source>
</evidence>
<dbReference type="Proteomes" id="UP000006672">
    <property type="component" value="Unassembled WGS sequence"/>
</dbReference>
<proteinExistence type="predicted"/>
<protein>
    <submittedName>
        <fullName evidence="1 4">Bm10587</fullName>
    </submittedName>
</protein>
<accession>A0A4E9FNX1</accession>
<dbReference type="KEGG" id="bmy:BM_BM10587"/>
<reference evidence="1 3" key="1">
    <citation type="journal article" date="2007" name="Science">
        <title>Draft genome of the filarial nematode parasite Brugia malayi.</title>
        <authorList>
            <person name="Ghedin E."/>
            <person name="Wang S."/>
            <person name="Spiro D."/>
            <person name="Caler E."/>
            <person name="Zhao Q."/>
            <person name="Crabtree J."/>
            <person name="Allen J.E."/>
            <person name="Delcher A.L."/>
            <person name="Guiliano D.B."/>
            <person name="Miranda-Saavedra D."/>
            <person name="Angiuoli S.V."/>
            <person name="Creasy T."/>
            <person name="Amedeo P."/>
            <person name="Haas B."/>
            <person name="El-Sayed N.M."/>
            <person name="Wortman J.R."/>
            <person name="Feldblyum T."/>
            <person name="Tallon L."/>
            <person name="Schatz M."/>
            <person name="Shumway M."/>
            <person name="Koo H."/>
            <person name="Salzberg S.L."/>
            <person name="Schobel S."/>
            <person name="Pertea M."/>
            <person name="Pop M."/>
            <person name="White O."/>
            <person name="Barton G.J."/>
            <person name="Carlow C.K."/>
            <person name="Crawford M.J."/>
            <person name="Daub J."/>
            <person name="Dimmic M.W."/>
            <person name="Estes C.F."/>
            <person name="Foster J.M."/>
            <person name="Ganatra M."/>
            <person name="Gregory W.F."/>
            <person name="Johnson N.M."/>
            <person name="Jin J."/>
            <person name="Komuniecki R."/>
            <person name="Korf I."/>
            <person name="Kumar S."/>
            <person name="Laney S."/>
            <person name="Li B.W."/>
            <person name="Li W."/>
            <person name="Lindblom T.H."/>
            <person name="Lustigman S."/>
            <person name="Ma D."/>
            <person name="Maina C.V."/>
            <person name="Martin D.M."/>
            <person name="McCarter J.P."/>
            <person name="McReynolds L."/>
            <person name="Mitreva M."/>
            <person name="Nutman T.B."/>
            <person name="Parkinson J."/>
            <person name="Peregrin-Alvarez J.M."/>
            <person name="Poole C."/>
            <person name="Ren Q."/>
            <person name="Saunders L."/>
            <person name="Sluder A.E."/>
            <person name="Smith K."/>
            <person name="Stanke M."/>
            <person name="Unnasch T.R."/>
            <person name="Ware J."/>
            <person name="Wei A.D."/>
            <person name="Weil G."/>
            <person name="Williams D.J."/>
            <person name="Zhang Y."/>
            <person name="Williams S.A."/>
            <person name="Fraser-Liggett C."/>
            <person name="Slatko B."/>
            <person name="Blaxter M.L."/>
            <person name="Scott A.L."/>
        </authorList>
    </citation>
    <scope>NUCLEOTIDE SEQUENCE</scope>
    <source>
        <strain evidence="1 3">FR3</strain>
    </source>
</reference>
<reference evidence="2" key="3">
    <citation type="submission" date="2019-04" db="EMBL/GenBank/DDBJ databases">
        <authorList>
            <person name="Howe K."/>
            <person name="Paulini M."/>
            <person name="Williams G."/>
        </authorList>
    </citation>
    <scope>NUCLEOTIDE SEQUENCE [LARGE SCALE GENOMIC DNA]</scope>
    <source>
        <strain evidence="2">FR3</strain>
    </source>
</reference>
<dbReference type="EMBL" id="LN857000">
    <property type="protein sequence ID" value="CDP98795.1"/>
    <property type="molecule type" value="Genomic_DNA"/>
</dbReference>